<evidence type="ECO:0000256" key="8">
    <source>
        <dbReference type="ARBA" id="ARBA00023136"/>
    </source>
</evidence>
<dbReference type="InterPro" id="IPR032694">
    <property type="entry name" value="CopC/D"/>
</dbReference>
<evidence type="ECO:0000259" key="12">
    <source>
        <dbReference type="Pfam" id="PF05425"/>
    </source>
</evidence>
<keyword evidence="5" id="KW-0732">Signal</keyword>
<dbReference type="Proteomes" id="UP000649753">
    <property type="component" value="Unassembled WGS sequence"/>
</dbReference>
<keyword evidence="4" id="KW-0479">Metal-binding</keyword>
<keyword evidence="6 10" id="KW-1133">Transmembrane helix</keyword>
<evidence type="ECO:0000256" key="10">
    <source>
        <dbReference type="SAM" id="Phobius"/>
    </source>
</evidence>
<feature type="transmembrane region" description="Helical" evidence="10">
    <location>
        <begin position="331"/>
        <end position="355"/>
    </location>
</feature>
<dbReference type="AlphaFoldDB" id="A0A927R5G8"/>
<organism evidence="13 14">
    <name type="scientific">Plantactinospora soyae</name>
    <dbReference type="NCBI Taxonomy" id="1544732"/>
    <lineage>
        <taxon>Bacteria</taxon>
        <taxon>Bacillati</taxon>
        <taxon>Actinomycetota</taxon>
        <taxon>Actinomycetes</taxon>
        <taxon>Micromonosporales</taxon>
        <taxon>Micromonosporaceae</taxon>
        <taxon>Plantactinospora</taxon>
    </lineage>
</organism>
<dbReference type="GO" id="GO:0042597">
    <property type="term" value="C:periplasmic space"/>
    <property type="evidence" value="ECO:0007669"/>
    <property type="project" value="InterPro"/>
</dbReference>
<dbReference type="InterPro" id="IPR014756">
    <property type="entry name" value="Ig_E-set"/>
</dbReference>
<feature type="transmembrane region" description="Helical" evidence="10">
    <location>
        <begin position="298"/>
        <end position="319"/>
    </location>
</feature>
<keyword evidence="7" id="KW-0186">Copper</keyword>
<dbReference type="GO" id="GO:0005886">
    <property type="term" value="C:plasma membrane"/>
    <property type="evidence" value="ECO:0007669"/>
    <property type="project" value="UniProtKB-SubCell"/>
</dbReference>
<comment type="subcellular location">
    <subcellularLocation>
        <location evidence="1">Cell membrane</location>
        <topology evidence="1">Multi-pass membrane protein</topology>
    </subcellularLocation>
</comment>
<dbReference type="InterPro" id="IPR007348">
    <property type="entry name" value="CopC_dom"/>
</dbReference>
<evidence type="ECO:0000313" key="14">
    <source>
        <dbReference type="Proteomes" id="UP000649753"/>
    </source>
</evidence>
<feature type="transmembrane region" description="Helical" evidence="10">
    <location>
        <begin position="229"/>
        <end position="253"/>
    </location>
</feature>
<evidence type="ECO:0000256" key="2">
    <source>
        <dbReference type="ARBA" id="ARBA00022475"/>
    </source>
</evidence>
<dbReference type="SUPFAM" id="SSF81296">
    <property type="entry name" value="E set domains"/>
    <property type="match status" value="1"/>
</dbReference>
<dbReference type="GO" id="GO:0005507">
    <property type="term" value="F:copper ion binding"/>
    <property type="evidence" value="ECO:0007669"/>
    <property type="project" value="InterPro"/>
</dbReference>
<comment type="caution">
    <text evidence="13">The sequence shown here is derived from an EMBL/GenBank/DDBJ whole genome shotgun (WGS) entry which is preliminary data.</text>
</comment>
<keyword evidence="8 10" id="KW-0472">Membrane</keyword>
<sequence>MIAANRRWLARAGASLGLLLAALALLLGPALPASAHAVLVSSSPAADAVLSGAPAEVVLTFSEAVREVPDKIRILGPDGAQVNRGDPTFNGAVVTIPIDPSGARGTYLVSYRVISADSHPVAGAYTYSVGAPSTPPSDSTADEVHPAVGGAVRVFKYLGYAGLLLLIGPVLVLSLLWPRRLPRRGPSRLIWAGIGLIVLSTVGAIWLQVPYTTGGGPFAVTGSALGDVLGSTFGAAHLVRLGILAAAAILVGPLIAGRAGRSDQILLTVLGLAGLGTWPIAGHAAASPVPAVSVVVDTVHLAGMAVWLGGLVMLGGFLLRQANDRELDAILPVWSRWATLAVSALLLAGVVQALIEVSTPSALVSTTYGQLIIAKVVLFALVIAVAAYSRQLVRRRILADQPVEEELAEEEPTEDGLTGDEAAEEEVAEENGTEDGDEGTGEAGDEAVTPDSSTEPVRPVRSARRIRRAVWAELAITAIVLALSAVLVQTPPARTADTYGDAGGPGYYSTTLTSSIYSLQVEVDPAQQGSNSVHLYAYTPDNKPLPVAEWRATAALPDRGIEPIAIPLLPLTDNHATGEISLPSPGNWLLTFTVRLTDIDQATVTSTVPIT</sequence>
<dbReference type="PANTHER" id="PTHR34820:SF4">
    <property type="entry name" value="INNER MEMBRANE PROTEIN YEBZ"/>
    <property type="match status" value="1"/>
</dbReference>
<feature type="transmembrane region" description="Helical" evidence="10">
    <location>
        <begin position="157"/>
        <end position="177"/>
    </location>
</feature>
<dbReference type="InterPro" id="IPR008457">
    <property type="entry name" value="Cu-R_CopD_dom"/>
</dbReference>
<feature type="compositionally biased region" description="Acidic residues" evidence="9">
    <location>
        <begin position="404"/>
        <end position="445"/>
    </location>
</feature>
<evidence type="ECO:0000256" key="7">
    <source>
        <dbReference type="ARBA" id="ARBA00023008"/>
    </source>
</evidence>
<reference evidence="13" key="1">
    <citation type="submission" date="2020-10" db="EMBL/GenBank/DDBJ databases">
        <title>Sequencing the genomes of 1000 actinobacteria strains.</title>
        <authorList>
            <person name="Klenk H.-P."/>
        </authorList>
    </citation>
    <scope>NUCLEOTIDE SEQUENCE</scope>
    <source>
        <strain evidence="13">DSM 46832</strain>
    </source>
</reference>
<evidence type="ECO:0000256" key="5">
    <source>
        <dbReference type="ARBA" id="ARBA00022729"/>
    </source>
</evidence>
<feature type="domain" description="CopC" evidence="11">
    <location>
        <begin position="36"/>
        <end position="129"/>
    </location>
</feature>
<dbReference type="EMBL" id="JADBEB010000001">
    <property type="protein sequence ID" value="MBE1487484.1"/>
    <property type="molecule type" value="Genomic_DNA"/>
</dbReference>
<evidence type="ECO:0000256" key="4">
    <source>
        <dbReference type="ARBA" id="ARBA00022723"/>
    </source>
</evidence>
<evidence type="ECO:0000256" key="1">
    <source>
        <dbReference type="ARBA" id="ARBA00004651"/>
    </source>
</evidence>
<evidence type="ECO:0000256" key="9">
    <source>
        <dbReference type="SAM" id="MobiDB-lite"/>
    </source>
</evidence>
<keyword evidence="3 10" id="KW-0812">Transmembrane</keyword>
<feature type="domain" description="Copper resistance protein D" evidence="12">
    <location>
        <begin position="329"/>
        <end position="399"/>
    </location>
</feature>
<feature type="transmembrane region" description="Helical" evidence="10">
    <location>
        <begin position="469"/>
        <end position="488"/>
    </location>
</feature>
<evidence type="ECO:0000256" key="6">
    <source>
        <dbReference type="ARBA" id="ARBA00022989"/>
    </source>
</evidence>
<dbReference type="Pfam" id="PF04234">
    <property type="entry name" value="CopC"/>
    <property type="match status" value="1"/>
</dbReference>
<dbReference type="GO" id="GO:0046688">
    <property type="term" value="P:response to copper ion"/>
    <property type="evidence" value="ECO:0007669"/>
    <property type="project" value="InterPro"/>
</dbReference>
<feature type="transmembrane region" description="Helical" evidence="10">
    <location>
        <begin position="265"/>
        <end position="286"/>
    </location>
</feature>
<dbReference type="Gene3D" id="2.60.40.1220">
    <property type="match status" value="1"/>
</dbReference>
<feature type="transmembrane region" description="Helical" evidence="10">
    <location>
        <begin position="367"/>
        <end position="388"/>
    </location>
</feature>
<dbReference type="Pfam" id="PF05425">
    <property type="entry name" value="CopD"/>
    <property type="match status" value="1"/>
</dbReference>
<protein>
    <submittedName>
        <fullName evidence="13">Copper transport protein</fullName>
    </submittedName>
</protein>
<keyword evidence="14" id="KW-1185">Reference proteome</keyword>
<proteinExistence type="predicted"/>
<feature type="transmembrane region" description="Helical" evidence="10">
    <location>
        <begin position="189"/>
        <end position="209"/>
    </location>
</feature>
<gene>
    <name evidence="13" type="ORF">H4W31_003122</name>
</gene>
<name>A0A927R5G8_9ACTN</name>
<dbReference type="InterPro" id="IPR014755">
    <property type="entry name" value="Cu-Rt/internalin_Ig-like"/>
</dbReference>
<accession>A0A927R5G8</accession>
<dbReference type="PANTHER" id="PTHR34820">
    <property type="entry name" value="INNER MEMBRANE PROTEIN YEBZ"/>
    <property type="match status" value="1"/>
</dbReference>
<feature type="region of interest" description="Disordered" evidence="9">
    <location>
        <begin position="404"/>
        <end position="460"/>
    </location>
</feature>
<evidence type="ECO:0000256" key="3">
    <source>
        <dbReference type="ARBA" id="ARBA00022692"/>
    </source>
</evidence>
<evidence type="ECO:0000313" key="13">
    <source>
        <dbReference type="EMBL" id="MBE1487484.1"/>
    </source>
</evidence>
<dbReference type="GO" id="GO:0006825">
    <property type="term" value="P:copper ion transport"/>
    <property type="evidence" value="ECO:0007669"/>
    <property type="project" value="InterPro"/>
</dbReference>
<evidence type="ECO:0000259" key="11">
    <source>
        <dbReference type="Pfam" id="PF04234"/>
    </source>
</evidence>
<keyword evidence="2" id="KW-1003">Cell membrane</keyword>